<dbReference type="InterPro" id="IPR036322">
    <property type="entry name" value="WD40_repeat_dom_sf"/>
</dbReference>
<feature type="repeat" description="WD" evidence="4">
    <location>
        <begin position="86"/>
        <end position="117"/>
    </location>
</feature>
<keyword evidence="3" id="KW-0040">ANK repeat</keyword>
<evidence type="ECO:0000256" key="1">
    <source>
        <dbReference type="ARBA" id="ARBA00022574"/>
    </source>
</evidence>
<dbReference type="InterPro" id="IPR001680">
    <property type="entry name" value="WD40_rpt"/>
</dbReference>
<feature type="region of interest" description="Disordered" evidence="5">
    <location>
        <begin position="400"/>
        <end position="427"/>
    </location>
</feature>
<evidence type="ECO:0000313" key="6">
    <source>
        <dbReference type="EMBL" id="CAK0850120.1"/>
    </source>
</evidence>
<evidence type="ECO:0000256" key="3">
    <source>
        <dbReference type="PROSITE-ProRule" id="PRU00023"/>
    </source>
</evidence>
<dbReference type="Proteomes" id="UP001189429">
    <property type="component" value="Unassembled WGS sequence"/>
</dbReference>
<dbReference type="PANTHER" id="PTHR19848">
    <property type="entry name" value="WD40 REPEAT PROTEIN"/>
    <property type="match status" value="1"/>
</dbReference>
<dbReference type="SUPFAM" id="SSF50978">
    <property type="entry name" value="WD40 repeat-like"/>
    <property type="match status" value="1"/>
</dbReference>
<dbReference type="Gene3D" id="1.25.40.20">
    <property type="entry name" value="Ankyrin repeat-containing domain"/>
    <property type="match status" value="1"/>
</dbReference>
<proteinExistence type="predicted"/>
<feature type="repeat" description="WD" evidence="4">
    <location>
        <begin position="229"/>
        <end position="260"/>
    </location>
</feature>
<evidence type="ECO:0008006" key="8">
    <source>
        <dbReference type="Google" id="ProtNLM"/>
    </source>
</evidence>
<name>A0ABN9TV22_9DINO</name>
<dbReference type="EMBL" id="CAUYUJ010015121">
    <property type="protein sequence ID" value="CAK0850120.1"/>
    <property type="molecule type" value="Genomic_DNA"/>
</dbReference>
<feature type="region of interest" description="Disordered" evidence="5">
    <location>
        <begin position="1389"/>
        <end position="1449"/>
    </location>
</feature>
<protein>
    <recommendedName>
        <fullName evidence="8">Protein HIRA</fullName>
    </recommendedName>
</protein>
<evidence type="ECO:0000256" key="5">
    <source>
        <dbReference type="SAM" id="MobiDB-lite"/>
    </source>
</evidence>
<gene>
    <name evidence="6" type="ORF">PCOR1329_LOCUS42628</name>
</gene>
<dbReference type="PANTHER" id="PTHR19848:SF8">
    <property type="entry name" value="F-BOX AND WD REPEAT DOMAIN CONTAINING 7"/>
    <property type="match status" value="1"/>
</dbReference>
<comment type="caution">
    <text evidence="6">The sequence shown here is derived from an EMBL/GenBank/DDBJ whole genome shotgun (WGS) entry which is preliminary data.</text>
</comment>
<organism evidence="6 7">
    <name type="scientific">Prorocentrum cordatum</name>
    <dbReference type="NCBI Taxonomy" id="2364126"/>
    <lineage>
        <taxon>Eukaryota</taxon>
        <taxon>Sar</taxon>
        <taxon>Alveolata</taxon>
        <taxon>Dinophyceae</taxon>
        <taxon>Prorocentrales</taxon>
        <taxon>Prorocentraceae</taxon>
        <taxon>Prorocentrum</taxon>
    </lineage>
</organism>
<feature type="compositionally biased region" description="Low complexity" evidence="5">
    <location>
        <begin position="1425"/>
        <end position="1437"/>
    </location>
</feature>
<accession>A0ABN9TV22</accession>
<dbReference type="CDD" id="cd00200">
    <property type="entry name" value="WD40"/>
    <property type="match status" value="1"/>
</dbReference>
<feature type="compositionally biased region" description="Polar residues" evidence="5">
    <location>
        <begin position="1440"/>
        <end position="1449"/>
    </location>
</feature>
<dbReference type="PROSITE" id="PS50294">
    <property type="entry name" value="WD_REPEATS_REGION"/>
    <property type="match status" value="5"/>
</dbReference>
<evidence type="ECO:0000256" key="4">
    <source>
        <dbReference type="PROSITE-ProRule" id="PRU00221"/>
    </source>
</evidence>
<dbReference type="SMART" id="SM00320">
    <property type="entry name" value="WD40"/>
    <property type="match status" value="7"/>
</dbReference>
<feature type="repeat" description="ANK" evidence="3">
    <location>
        <begin position="1314"/>
        <end position="1346"/>
    </location>
</feature>
<feature type="region of interest" description="Disordered" evidence="5">
    <location>
        <begin position="1"/>
        <end position="28"/>
    </location>
</feature>
<dbReference type="Gene3D" id="2.130.10.10">
    <property type="entry name" value="YVTN repeat-like/Quinoprotein amine dehydrogenase"/>
    <property type="match status" value="2"/>
</dbReference>
<feature type="compositionally biased region" description="Pro residues" evidence="5">
    <location>
        <begin position="1403"/>
        <end position="1413"/>
    </location>
</feature>
<keyword evidence="2" id="KW-0677">Repeat</keyword>
<dbReference type="InterPro" id="IPR015943">
    <property type="entry name" value="WD40/YVTN_repeat-like_dom_sf"/>
</dbReference>
<keyword evidence="7" id="KW-1185">Reference proteome</keyword>
<dbReference type="Pfam" id="PF00400">
    <property type="entry name" value="WD40"/>
    <property type="match status" value="6"/>
</dbReference>
<keyword evidence="1 4" id="KW-0853">WD repeat</keyword>
<dbReference type="SUPFAM" id="SSF48403">
    <property type="entry name" value="Ankyrin repeat"/>
    <property type="match status" value="1"/>
</dbReference>
<dbReference type="PROSITE" id="PS50088">
    <property type="entry name" value="ANK_REPEAT"/>
    <property type="match status" value="1"/>
</dbReference>
<dbReference type="InterPro" id="IPR002110">
    <property type="entry name" value="Ankyrin_rpt"/>
</dbReference>
<feature type="repeat" description="WD" evidence="4">
    <location>
        <begin position="133"/>
        <end position="165"/>
    </location>
</feature>
<evidence type="ECO:0000313" key="7">
    <source>
        <dbReference type="Proteomes" id="UP001189429"/>
    </source>
</evidence>
<dbReference type="PROSITE" id="PS50082">
    <property type="entry name" value="WD_REPEATS_2"/>
    <property type="match status" value="6"/>
</dbReference>
<dbReference type="SMART" id="SM00248">
    <property type="entry name" value="ANK"/>
    <property type="match status" value="2"/>
</dbReference>
<feature type="repeat" description="WD" evidence="4">
    <location>
        <begin position="182"/>
        <end position="214"/>
    </location>
</feature>
<dbReference type="InterPro" id="IPR036770">
    <property type="entry name" value="Ankyrin_rpt-contain_sf"/>
</dbReference>
<reference evidence="6" key="1">
    <citation type="submission" date="2023-10" db="EMBL/GenBank/DDBJ databases">
        <authorList>
            <person name="Chen Y."/>
            <person name="Shah S."/>
            <person name="Dougan E. K."/>
            <person name="Thang M."/>
            <person name="Chan C."/>
        </authorList>
    </citation>
    <scope>NUCLEOTIDE SEQUENCE [LARGE SCALE GENOMIC DNA]</scope>
</reference>
<feature type="repeat" description="WD" evidence="4">
    <location>
        <begin position="48"/>
        <end position="71"/>
    </location>
</feature>
<feature type="repeat" description="WD" evidence="4">
    <location>
        <begin position="276"/>
        <end position="308"/>
    </location>
</feature>
<sequence length="1449" mass="157121">MCQDDGEQQPLAGRAQGVQDGGSARHRRTPLAWNPEATSFSADSIGHAVAWSPSGTTIATGRGDKDTRIWQASEANPALWTSVVAIGGPQDYVTALGWSPDGGCLLTGNVDSRVRIWASAGTAPVQWEVLATLRGHSSPVTAVAWSPDGGRIASGDCGRSVRIWERSGESLERWAEVEVDPPAAHSGGVTAVAWSPQGDALLTGGGDKAALVWQATDEEGSRWVVAATLAGHAAAVVGVSWAPDGRAVATASEDRTARVWRATDPEMLSWEVAATLPGHGSKVTAVAWSPDGLRLVTGGGDQRIRVWQASGDAWDVVATLLAEEEPEEEAAGQGRVARRTSKIGLRSEGGIIMPTDVVTAAGWSPDGTKIIAGCGHASTYVWQEGRSGWQRRRVCLGRGTRRSGAPALSPPRTRTRGGGGVGAAEVGNEVPGVEDFTDRPSMAWGAPQLHIFARELLAASAGGWLSRPAAPEGPLCICEPRLECPACSLGCAPCPERAVECPAVVCQCAPAGTTQPECPAASVPSGKGWSLSLGLGGWGLLPLAFLAGRLTAGCPRREGTMARAPDIHETMVAINFDDDDHFRWHVRILAHRLDDLRWVALSPDLEVLVLDLSRHLVVPVARGAPFPARIAGDVYSSDRFDEAALQAARQVVPVEITRNALRMVIKGSAGLAEVEENGERFWTFVERVANQDVEDWREEKTSGRGRDARILPIQRDMGRSRFAKLKDALSEMTFLEDPPPADWPFAGPQAIKEVLVAARAANEDLTGFHEHWVRLYQEEEDKRKGSTDKGPKGGKEKAFFRYHYAFLRWRRAEVAPVTCPGGGAGSRDLKSWALTLETPSRLSSQSITPAQDGALNNIGRAVAHFLPTPDFTSEFPEGALQEIIKCKSIYDIDDDSTVASYDPEKLAVLHRPGAPVPALELVGEECRPYLEDPDSLIVLPPLELAAIEDPVVPHWDPKLGGSQEARRDFVDRLSRVGLISWRRRERCRVGAFFAKKKNDAIRLVLDCRPTNQLHRKPPKSDLATPGALSNLVLAEEWCRLSADDLPACDKGSGSIDQLDLSCAGMDLKDGFYQFRADSVARFAEAVVLRRWTRAASACCPLPPRRRRRWPWRALRRTRAWPRWMCGLQVRLPWRAPCGPPGQYGNLGQKSVHRRAFGVRARRYEAAYADVVRFLGRCVPSAKSLEAWDRALEDYIEKLYLAGDRITVARYAFHGVAFVNEWPRRDPSLLPRSRLALLGFARSSPEHCRDPPCMEQVYLAIDYFIGRAAGQDLLLYAMAAAHAWISVDCYLRTGSLEVGQDGKDFHRHPDELLLHGERPLHECAKMNAAACAKMLIGAGAAVDALDAEGATPAEHAARAKHRGVLEILVMSGALLGDDLVLPASSRNIQLEPSTEEASGRSRCAPPPRSTPPRRPGSAWCPQGRAPRSTRSTGPTRRTYGPSGSMSSTTG</sequence>
<evidence type="ECO:0000256" key="2">
    <source>
        <dbReference type="ARBA" id="ARBA00022737"/>
    </source>
</evidence>